<reference evidence="1 2" key="1">
    <citation type="submission" date="2015-05" db="EMBL/GenBank/DDBJ databases">
        <title>Whole genome sequence and identification of bacterial endophytes from Costus igneus.</title>
        <authorList>
            <person name="Lee Y.P."/>
            <person name="Gan H.M."/>
            <person name="Eng W."/>
            <person name="Wheatley M.S."/>
            <person name="Caraballo A."/>
            <person name="Polter S."/>
            <person name="Savka M.A."/>
            <person name="Hudson A.O."/>
        </authorList>
    </citation>
    <scope>NUCLEOTIDE SEQUENCE [LARGE SCALE GENOMIC DNA]</scope>
    <source>
        <strain evidence="1 2">RIT379</strain>
    </source>
</reference>
<dbReference type="AlphaFoldDB" id="A0A0J1IAT7"/>
<organism evidence="1 2">
    <name type="scientific">Niallia circulans</name>
    <name type="common">Bacillus circulans</name>
    <dbReference type="NCBI Taxonomy" id="1397"/>
    <lineage>
        <taxon>Bacteria</taxon>
        <taxon>Bacillati</taxon>
        <taxon>Bacillota</taxon>
        <taxon>Bacilli</taxon>
        <taxon>Bacillales</taxon>
        <taxon>Bacillaceae</taxon>
        <taxon>Niallia</taxon>
    </lineage>
</organism>
<dbReference type="EMBL" id="LDPH01000027">
    <property type="protein sequence ID" value="KLV23071.1"/>
    <property type="molecule type" value="Genomic_DNA"/>
</dbReference>
<dbReference type="GO" id="GO:0005198">
    <property type="term" value="F:structural molecule activity"/>
    <property type="evidence" value="ECO:0007669"/>
    <property type="project" value="InterPro"/>
</dbReference>
<dbReference type="InterPro" id="IPR009319">
    <property type="entry name" value="Phage_A118_VSP1"/>
</dbReference>
<comment type="caution">
    <text evidence="1">The sequence shown here is derived from an EMBL/GenBank/DDBJ whole genome shotgun (WGS) entry which is preliminary data.</text>
</comment>
<evidence type="ECO:0000313" key="1">
    <source>
        <dbReference type="EMBL" id="KLV23071.1"/>
    </source>
</evidence>
<protein>
    <recommendedName>
        <fullName evidence="3">Minor capsid protein</fullName>
    </recommendedName>
</protein>
<dbReference type="PATRIC" id="fig|1397.4.peg.2817"/>
<dbReference type="RefSeq" id="WP_047944088.1">
    <property type="nucleotide sequence ID" value="NZ_LDPH01000027.1"/>
</dbReference>
<dbReference type="Pfam" id="PF06152">
    <property type="entry name" value="Phage_min_cap2"/>
    <property type="match status" value="1"/>
</dbReference>
<dbReference type="Proteomes" id="UP000036045">
    <property type="component" value="Unassembled WGS sequence"/>
</dbReference>
<gene>
    <name evidence="1" type="ORF">ABW02_20305</name>
</gene>
<proteinExistence type="predicted"/>
<accession>A0A0J1IAT7</accession>
<evidence type="ECO:0000313" key="2">
    <source>
        <dbReference type="Proteomes" id="UP000036045"/>
    </source>
</evidence>
<name>A0A0J1IAT7_NIACI</name>
<sequence>MNPSLNQKLAQPTIDVYLAIEEQLLINLAKRLKKNKHLLDDIQAWEAANLLEIGSLSQENIITIAKYSGLAIDEIAKLLQEAGFYAVNGVDKDLQEAVRQGFLIMPQTEPIDTFHPILLSYQQQAMNTFNLINTTMLDQSKQIYIDTLNKTVGKVLTGTITPQQALRETVHEWSEKGIPALIDKAGKQWSTEAYVSTVTRSLSNNVANTMQDNRMDEYGVDLIEVSAHMGARPRCAPYQGEIYSRSGKHPKYPPLTRTSYGEIAGLRGVNCGHIFYPFIEGFSRKRSVQINDEQNDIAYKRSQKQRYLERQIRYAKRDLNIMGVMGDEVGIKAAKVLVRARQENMRKFINETGRTRRRNREQLAI</sequence>
<dbReference type="OrthoDB" id="3197444at2"/>
<evidence type="ECO:0008006" key="3">
    <source>
        <dbReference type="Google" id="ProtNLM"/>
    </source>
</evidence>
<keyword evidence="2" id="KW-1185">Reference proteome</keyword>